<dbReference type="EMBL" id="MHIE01000005">
    <property type="protein sequence ID" value="OGY46303.1"/>
    <property type="molecule type" value="Genomic_DNA"/>
</dbReference>
<protein>
    <submittedName>
        <fullName evidence="2">Uncharacterized protein</fullName>
    </submittedName>
</protein>
<dbReference type="Proteomes" id="UP000178240">
    <property type="component" value="Unassembled WGS sequence"/>
</dbReference>
<gene>
    <name evidence="2" type="ORF">A2744_01640</name>
</gene>
<organism evidence="2 3">
    <name type="scientific">Candidatus Buchananbacteria bacterium RIFCSPHIGHO2_01_FULL_44_11</name>
    <dbReference type="NCBI Taxonomy" id="1797535"/>
    <lineage>
        <taxon>Bacteria</taxon>
        <taxon>Candidatus Buchananiibacteriota</taxon>
    </lineage>
</organism>
<evidence type="ECO:0000313" key="3">
    <source>
        <dbReference type="Proteomes" id="UP000178240"/>
    </source>
</evidence>
<name>A0A1G1Y1U0_9BACT</name>
<keyword evidence="1" id="KW-0812">Transmembrane</keyword>
<evidence type="ECO:0000256" key="1">
    <source>
        <dbReference type="SAM" id="Phobius"/>
    </source>
</evidence>
<accession>A0A1G1Y1U0</accession>
<keyword evidence="1" id="KW-0472">Membrane</keyword>
<reference evidence="2 3" key="1">
    <citation type="journal article" date="2016" name="Nat. Commun.">
        <title>Thousands of microbial genomes shed light on interconnected biogeochemical processes in an aquifer system.</title>
        <authorList>
            <person name="Anantharaman K."/>
            <person name="Brown C.T."/>
            <person name="Hug L.A."/>
            <person name="Sharon I."/>
            <person name="Castelle C.J."/>
            <person name="Probst A.J."/>
            <person name="Thomas B.C."/>
            <person name="Singh A."/>
            <person name="Wilkins M.J."/>
            <person name="Karaoz U."/>
            <person name="Brodie E.L."/>
            <person name="Williams K.H."/>
            <person name="Hubbard S.S."/>
            <person name="Banfield J.F."/>
        </authorList>
    </citation>
    <scope>NUCLEOTIDE SEQUENCE [LARGE SCALE GENOMIC DNA]</scope>
</reference>
<comment type="caution">
    <text evidence="2">The sequence shown here is derived from an EMBL/GenBank/DDBJ whole genome shotgun (WGS) entry which is preliminary data.</text>
</comment>
<dbReference type="AlphaFoldDB" id="A0A1G1Y1U0"/>
<evidence type="ECO:0000313" key="2">
    <source>
        <dbReference type="EMBL" id="OGY46303.1"/>
    </source>
</evidence>
<dbReference type="STRING" id="1797535.A2744_01640"/>
<sequence length="158" mass="17036">MDQNPATNPQRKNKITAGIVAAVLMLALFGLGKIMKNGIGKPVPALPGLNNNPGVTQITTIYKNGEYTQSSGYLSPGGTEQIKVKLKIENNIIVDTAVEFKPTESESVTFQQIFARNYKQYVVGKNIDAVRLDKISGASLTPKGFNSALEKIKVQAKA</sequence>
<keyword evidence="1" id="KW-1133">Transmembrane helix</keyword>
<feature type="transmembrane region" description="Helical" evidence="1">
    <location>
        <begin position="15"/>
        <end position="32"/>
    </location>
</feature>
<proteinExistence type="predicted"/>